<protein>
    <submittedName>
        <fullName evidence="4">Acyl-CoA carboxylase subunit beta</fullName>
        <ecNumber evidence="4">6.-.-.-</ecNumber>
    </submittedName>
</protein>
<dbReference type="Pfam" id="PF01039">
    <property type="entry name" value="Carboxyl_trans"/>
    <property type="match status" value="1"/>
</dbReference>
<feature type="compositionally biased region" description="Basic and acidic residues" evidence="1">
    <location>
        <begin position="61"/>
        <end position="85"/>
    </location>
</feature>
<dbReference type="AlphaFoldDB" id="A0ABD5SXJ4"/>
<feature type="region of interest" description="Disordered" evidence="1">
    <location>
        <begin position="136"/>
        <end position="196"/>
    </location>
</feature>
<dbReference type="SUPFAM" id="SSF52096">
    <property type="entry name" value="ClpP/crotonase"/>
    <property type="match status" value="2"/>
</dbReference>
<dbReference type="InterPro" id="IPR011762">
    <property type="entry name" value="COA_CT_N"/>
</dbReference>
<dbReference type="InterPro" id="IPR045190">
    <property type="entry name" value="MCCB/AccD1-like"/>
</dbReference>
<reference evidence="4 5" key="1">
    <citation type="journal article" date="2019" name="Int. J. Syst. Evol. Microbiol.">
        <title>The Global Catalogue of Microorganisms (GCM) 10K type strain sequencing project: providing services to taxonomists for standard genome sequencing and annotation.</title>
        <authorList>
            <consortium name="The Broad Institute Genomics Platform"/>
            <consortium name="The Broad Institute Genome Sequencing Center for Infectious Disease"/>
            <person name="Wu L."/>
            <person name="Ma J."/>
        </authorList>
    </citation>
    <scope>NUCLEOTIDE SEQUENCE [LARGE SCALE GENOMIC DNA]</scope>
    <source>
        <strain evidence="4 5">LMG 29247</strain>
    </source>
</reference>
<gene>
    <name evidence="4" type="ORF">ACFQE6_33535</name>
</gene>
<dbReference type="RefSeq" id="WP_273742396.1">
    <property type="nucleotide sequence ID" value="NZ_JAQIVI010000821.1"/>
</dbReference>
<organism evidence="4 5">
    <name type="scientific">Natrinema soli</name>
    <dbReference type="NCBI Taxonomy" id="1930624"/>
    <lineage>
        <taxon>Archaea</taxon>
        <taxon>Methanobacteriati</taxon>
        <taxon>Methanobacteriota</taxon>
        <taxon>Stenosarchaea group</taxon>
        <taxon>Halobacteria</taxon>
        <taxon>Halobacteriales</taxon>
        <taxon>Natrialbaceae</taxon>
        <taxon>Natrinema</taxon>
    </lineage>
</organism>
<evidence type="ECO:0000256" key="1">
    <source>
        <dbReference type="SAM" id="MobiDB-lite"/>
    </source>
</evidence>
<dbReference type="InterPro" id="IPR034733">
    <property type="entry name" value="AcCoA_carboxyl_beta"/>
</dbReference>
<sequence>MRVRIAAGAADDEAVAIAAALAEHLDESVSVYVGDETEPTAVHDLERDAVAPTGGGPNAWNDERDRPDADHGDADLGPTEREERLWDEIDDILEGGPEKYRDQLPEQGKLFVRDRLGLWFSGEDSELRFEDGTFAAFDDWHPSGAGTDGTGDSGSGDDNSGDGDDDSVDGNGDDSGDSSGGDDDDGNGGDGDRLPADGLITAAATFEGRDVHVMANDYTVKRGSMAARGVEKFLRMQQRALKTGNPVFYLMDSSGGRIDQQTGFFANREGIGKYYYNHSMLSGRVPQICVLYGPSIAGAAYTPVFADFTIMVEGMSAMAIASPRMVRMVTGEEIDLQELGGPQVHLRESGSADLIARDEELARELVAQLITYLPDNADEKPPKREPKAPAKSPAGIDAIVPQQPNKGYDMTDVIDRLVDGGSYLELRPDYGPEIITAYARIDGRPVGIVANQPAHRAGAIFPDAAEKAAEFVWKSDAFNIPLLYLCDTPGFMAGSQVEKDGILEQGKKLIYATSSATVPKQTVVVRKAYGAGIYAMGGPAYDPESVIGLPSGEIAIMGPEAAVNAVYARKLAEIDDPEERQRMEERLREEYREDIDVHRMASEVVIDELVPPSTLREELAARFDFYADVEKSLPDKKHGTIL</sequence>
<name>A0ABD5SXJ4_9EURY</name>
<feature type="compositionally biased region" description="Acidic residues" evidence="1">
    <location>
        <begin position="159"/>
        <end position="187"/>
    </location>
</feature>
<dbReference type="Gene3D" id="3.90.226.10">
    <property type="entry name" value="2-enoyl-CoA Hydratase, Chain A, domain 1"/>
    <property type="match status" value="2"/>
</dbReference>
<proteinExistence type="predicted"/>
<evidence type="ECO:0000259" key="3">
    <source>
        <dbReference type="PROSITE" id="PS50989"/>
    </source>
</evidence>
<feature type="region of interest" description="Disordered" evidence="1">
    <location>
        <begin position="375"/>
        <end position="404"/>
    </location>
</feature>
<dbReference type="PANTHER" id="PTHR22855:SF13">
    <property type="entry name" value="METHYLCROTONOYL-COA CARBOXYLASE BETA CHAIN, MITOCHONDRIAL"/>
    <property type="match status" value="1"/>
</dbReference>
<dbReference type="GO" id="GO:0016874">
    <property type="term" value="F:ligase activity"/>
    <property type="evidence" value="ECO:0007669"/>
    <property type="project" value="UniProtKB-KW"/>
</dbReference>
<evidence type="ECO:0000313" key="5">
    <source>
        <dbReference type="Proteomes" id="UP001596383"/>
    </source>
</evidence>
<keyword evidence="4" id="KW-0436">Ligase</keyword>
<dbReference type="Proteomes" id="UP001596383">
    <property type="component" value="Unassembled WGS sequence"/>
</dbReference>
<dbReference type="PANTHER" id="PTHR22855">
    <property type="entry name" value="ACETYL, PROPIONYL, PYRUVATE, AND GLUTACONYL CARBOXYLASE-RELATED"/>
    <property type="match status" value="1"/>
</dbReference>
<feature type="region of interest" description="Disordered" evidence="1">
    <location>
        <begin position="35"/>
        <end position="85"/>
    </location>
</feature>
<dbReference type="InterPro" id="IPR011763">
    <property type="entry name" value="COA_CT_C"/>
</dbReference>
<dbReference type="EC" id="6.-.-.-" evidence="4"/>
<comment type="caution">
    <text evidence="4">The sequence shown here is derived from an EMBL/GenBank/DDBJ whole genome shotgun (WGS) entry which is preliminary data.</text>
</comment>
<feature type="domain" description="CoA carboxyltransferase C-terminal" evidence="3">
    <location>
        <begin position="382"/>
        <end position="635"/>
    </location>
</feature>
<feature type="domain" description="CoA carboxyltransferase N-terminal" evidence="2">
    <location>
        <begin position="78"/>
        <end position="385"/>
    </location>
</feature>
<evidence type="ECO:0000313" key="4">
    <source>
        <dbReference type="EMBL" id="MFC6769789.1"/>
    </source>
</evidence>
<evidence type="ECO:0000259" key="2">
    <source>
        <dbReference type="PROSITE" id="PS50980"/>
    </source>
</evidence>
<keyword evidence="5" id="KW-1185">Reference proteome</keyword>
<dbReference type="InterPro" id="IPR029045">
    <property type="entry name" value="ClpP/crotonase-like_dom_sf"/>
</dbReference>
<feature type="compositionally biased region" description="Basic and acidic residues" evidence="1">
    <location>
        <begin position="377"/>
        <end position="388"/>
    </location>
</feature>
<dbReference type="PROSITE" id="PS50980">
    <property type="entry name" value="COA_CT_NTER"/>
    <property type="match status" value="1"/>
</dbReference>
<accession>A0ABD5SXJ4</accession>
<dbReference type="EMBL" id="JBHSWV010000821">
    <property type="protein sequence ID" value="MFC6769789.1"/>
    <property type="molecule type" value="Genomic_DNA"/>
</dbReference>
<dbReference type="PROSITE" id="PS50989">
    <property type="entry name" value="COA_CT_CTER"/>
    <property type="match status" value="1"/>
</dbReference>